<dbReference type="GO" id="GO:0008033">
    <property type="term" value="P:tRNA processing"/>
    <property type="evidence" value="ECO:0007669"/>
    <property type="project" value="UniProtKB-KW"/>
</dbReference>
<dbReference type="GO" id="GO:0046872">
    <property type="term" value="F:metal ion binding"/>
    <property type="evidence" value="ECO:0007669"/>
    <property type="project" value="UniProtKB-KW"/>
</dbReference>
<reference evidence="6 7" key="1">
    <citation type="journal article" date="2015" name="Microbiome">
        <title>Genomic resolution of linkages in carbon, nitrogen, and sulfur cycling among widespread estuary sediment bacteria.</title>
        <authorList>
            <person name="Baker B.J."/>
            <person name="Lazar C.S."/>
            <person name="Teske A.P."/>
            <person name="Dick G.J."/>
        </authorList>
    </citation>
    <scope>NUCLEOTIDE SEQUENCE [LARGE SCALE GENOMIC DNA]</scope>
    <source>
        <strain evidence="6">SM1_77</strain>
    </source>
</reference>
<dbReference type="AlphaFoldDB" id="A0A0S8K225"/>
<comment type="caution">
    <text evidence="6">The sequence shown here is derived from an EMBL/GenBank/DDBJ whole genome shotgun (WGS) entry which is preliminary data.</text>
</comment>
<evidence type="ECO:0000259" key="5">
    <source>
        <dbReference type="Pfam" id="PF01951"/>
    </source>
</evidence>
<keyword evidence="4" id="KW-0106">Calcium</keyword>
<dbReference type="PANTHER" id="PTHR12682">
    <property type="entry name" value="ARCHEASE"/>
    <property type="match status" value="1"/>
</dbReference>
<dbReference type="InterPro" id="IPR023572">
    <property type="entry name" value="Archease_dom"/>
</dbReference>
<evidence type="ECO:0000256" key="3">
    <source>
        <dbReference type="ARBA" id="ARBA00022723"/>
    </source>
</evidence>
<name>A0A0S8K225_UNCW3</name>
<evidence type="ECO:0000256" key="2">
    <source>
        <dbReference type="ARBA" id="ARBA00022694"/>
    </source>
</evidence>
<sequence length="140" mass="16256">MARAPKPYRYLDHTADLGVEVSGKTLPELLANTGRAIFETQIHGKLRTHKEKSINLQSDSLEDLFIDWCRELLYNFSVHGFIPRDYEISVEDFAIHANLRGDIYDAKRHRVRIEIKNPTYHNLAIEKIEDGFCARIIFDV</sequence>
<organism evidence="6 7">
    <name type="scientific">candidate division WOR_3 bacterium SM1_77</name>
    <dbReference type="NCBI Taxonomy" id="1703778"/>
    <lineage>
        <taxon>Bacteria</taxon>
        <taxon>Bacteria division WOR-3</taxon>
    </lineage>
</organism>
<evidence type="ECO:0000256" key="4">
    <source>
        <dbReference type="ARBA" id="ARBA00022837"/>
    </source>
</evidence>
<evidence type="ECO:0000313" key="7">
    <source>
        <dbReference type="Proteomes" id="UP000050975"/>
    </source>
</evidence>
<dbReference type="PANTHER" id="PTHR12682:SF11">
    <property type="entry name" value="PROTEIN ARCHEASE"/>
    <property type="match status" value="1"/>
</dbReference>
<proteinExistence type="inferred from homology"/>
<comment type="similarity">
    <text evidence="1">Belongs to the archease family.</text>
</comment>
<dbReference type="Proteomes" id="UP000050975">
    <property type="component" value="Unassembled WGS sequence"/>
</dbReference>
<keyword evidence="2" id="KW-0819">tRNA processing</keyword>
<protein>
    <recommendedName>
        <fullName evidence="5">Archease domain-containing protein</fullName>
    </recommendedName>
</protein>
<evidence type="ECO:0000256" key="1">
    <source>
        <dbReference type="ARBA" id="ARBA00007963"/>
    </source>
</evidence>
<dbReference type="Pfam" id="PF01951">
    <property type="entry name" value="Archease"/>
    <property type="match status" value="1"/>
</dbReference>
<evidence type="ECO:0000313" key="6">
    <source>
        <dbReference type="EMBL" id="KPL15658.1"/>
    </source>
</evidence>
<dbReference type="EMBL" id="LJVE01000009">
    <property type="protein sequence ID" value="KPL15658.1"/>
    <property type="molecule type" value="Genomic_DNA"/>
</dbReference>
<dbReference type="SUPFAM" id="SSF69819">
    <property type="entry name" value="MTH1598-like"/>
    <property type="match status" value="1"/>
</dbReference>
<dbReference type="InterPro" id="IPR036820">
    <property type="entry name" value="Archease_dom_sf"/>
</dbReference>
<gene>
    <name evidence="6" type="ORF">AMJ74_01105</name>
</gene>
<dbReference type="InterPro" id="IPR002804">
    <property type="entry name" value="Archease"/>
</dbReference>
<dbReference type="Gene3D" id="3.55.10.10">
    <property type="entry name" value="Archease domain"/>
    <property type="match status" value="1"/>
</dbReference>
<feature type="domain" description="Archease" evidence="5">
    <location>
        <begin position="8"/>
        <end position="140"/>
    </location>
</feature>
<keyword evidence="3" id="KW-0479">Metal-binding</keyword>
<accession>A0A0S8K225</accession>